<gene>
    <name evidence="3" type="ORF">GCM10007895_18830</name>
</gene>
<feature type="compositionally biased region" description="Acidic residues" evidence="1">
    <location>
        <begin position="563"/>
        <end position="579"/>
    </location>
</feature>
<name>A0AA37RXT9_9GAMM</name>
<protein>
    <recommendedName>
        <fullName evidence="5">Pilus assembly protein FimV</fullName>
    </recommendedName>
</protein>
<accession>A0AA37RXT9</accession>
<keyword evidence="2" id="KW-0812">Transmembrane</keyword>
<organism evidence="3 4">
    <name type="scientific">Paraferrimonas sedimenticola</name>
    <dbReference type="NCBI Taxonomy" id="375674"/>
    <lineage>
        <taxon>Bacteria</taxon>
        <taxon>Pseudomonadati</taxon>
        <taxon>Pseudomonadota</taxon>
        <taxon>Gammaproteobacteria</taxon>
        <taxon>Alteromonadales</taxon>
        <taxon>Ferrimonadaceae</taxon>
        <taxon>Paraferrimonas</taxon>
    </lineage>
</organism>
<feature type="region of interest" description="Disordered" evidence="1">
    <location>
        <begin position="332"/>
        <end position="356"/>
    </location>
</feature>
<keyword evidence="4" id="KW-1185">Reference proteome</keyword>
<dbReference type="InterPro" id="IPR020011">
    <property type="entry name" value="FimV_C"/>
</dbReference>
<feature type="region of interest" description="Disordered" evidence="1">
    <location>
        <begin position="539"/>
        <end position="590"/>
    </location>
</feature>
<evidence type="ECO:0000256" key="1">
    <source>
        <dbReference type="SAM" id="MobiDB-lite"/>
    </source>
</evidence>
<feature type="compositionally biased region" description="Basic and acidic residues" evidence="1">
    <location>
        <begin position="116"/>
        <end position="125"/>
    </location>
</feature>
<reference evidence="3" key="1">
    <citation type="journal article" date="2014" name="Int. J. Syst. Evol. Microbiol.">
        <title>Complete genome sequence of Corynebacterium casei LMG S-19264T (=DSM 44701T), isolated from a smear-ripened cheese.</title>
        <authorList>
            <consortium name="US DOE Joint Genome Institute (JGI-PGF)"/>
            <person name="Walter F."/>
            <person name="Albersmeier A."/>
            <person name="Kalinowski J."/>
            <person name="Ruckert C."/>
        </authorList>
    </citation>
    <scope>NUCLEOTIDE SEQUENCE</scope>
    <source>
        <strain evidence="3">NBRC 101628</strain>
    </source>
</reference>
<keyword evidence="2" id="KW-1133">Transmembrane helix</keyword>
<dbReference type="InterPro" id="IPR038440">
    <property type="entry name" value="FimV_C_sf"/>
</dbReference>
<dbReference type="AlphaFoldDB" id="A0AA37RXT9"/>
<evidence type="ECO:0000313" key="4">
    <source>
        <dbReference type="Proteomes" id="UP001161422"/>
    </source>
</evidence>
<feature type="transmembrane region" description="Helical" evidence="2">
    <location>
        <begin position="267"/>
        <end position="288"/>
    </location>
</feature>
<feature type="compositionally biased region" description="Acidic residues" evidence="1">
    <location>
        <begin position="617"/>
        <end position="627"/>
    </location>
</feature>
<dbReference type="EMBL" id="BSNC01000005">
    <property type="protein sequence ID" value="GLP96577.1"/>
    <property type="molecule type" value="Genomic_DNA"/>
</dbReference>
<feature type="compositionally biased region" description="Polar residues" evidence="1">
    <location>
        <begin position="188"/>
        <end position="199"/>
    </location>
</feature>
<dbReference type="NCBIfam" id="TIGR03504">
    <property type="entry name" value="FimV_Cterm"/>
    <property type="match status" value="1"/>
</dbReference>
<feature type="region of interest" description="Disordered" evidence="1">
    <location>
        <begin position="390"/>
        <end position="411"/>
    </location>
</feature>
<dbReference type="NCBIfam" id="TIGR03505">
    <property type="entry name" value="FimV_core"/>
    <property type="match status" value="1"/>
</dbReference>
<evidence type="ECO:0000313" key="3">
    <source>
        <dbReference type="EMBL" id="GLP96577.1"/>
    </source>
</evidence>
<sequence length="746" mass="80209">MDMKRNAFGLIGAILIGTCGSAVTSVVAEQATSTDTSVQQIIRQYGPTSPTDTLWGVANKVRPEPGLSIYQVMVALHDANPHAFANSNLNSLEKGVILLVPSADTIASYPVAKAKARAEGDDSRWGKVAAKPSGQNSKPKPIAKPKAEPEVVAAKPQPKPAAPVQPKPSEPALSSVQTNELKDELSRNQEALQTAQESSRALTQEVATLKGRLGATESELQVTRYENDKLVAELEKTRSLNQQLLAENRELKTGQAGGFWSFLISNWWLLLIVAIIPAGIVLAVAYWMMSRKAQAQQTPEQEFSTGEAAPQTFAAAEVNDAPLAETAVLDANSSSEQAVDLEAPSHRELMESSEAQDSEMLDALWEQAMNEQSEVPDSVAQEINSSPELAGELEPQRESFAEAEPQTAELPEDDLIQALDQPELTDTNDELPELDDELLGFENEPVVRTSAEAEPSSVSDDALMAELDDQIAELNMATAEPAPVVEEPGLDAIDISTEFDGIDISEADEAVIELGDISATDEMSLDDLAQSIIEETQTEQVAEAKQDATADVDPDTASLAADDVLEWSLDDATADEGDLEAPSASDEAAEQVAEFQNDGLDFDISDINLDPPAEPEQPADDAIEGIDLSDDIRLEGIELASDEAPAQTGEDFIDIDVLMQQASDAPVENDPYQDPDVDFSDLDEVVKGQKDIDVDDAENSINAKLDLARAYIEIQDTDSARALLKEISLDGNDEQKVEAERLIGSL</sequence>
<dbReference type="Proteomes" id="UP001161422">
    <property type="component" value="Unassembled WGS sequence"/>
</dbReference>
<dbReference type="InterPro" id="IPR020012">
    <property type="entry name" value="LysM_FimV"/>
</dbReference>
<feature type="region of interest" description="Disordered" evidence="1">
    <location>
        <begin position="116"/>
        <end position="199"/>
    </location>
</feature>
<evidence type="ECO:0008006" key="5">
    <source>
        <dbReference type="Google" id="ProtNLM"/>
    </source>
</evidence>
<dbReference type="Gene3D" id="1.20.58.2200">
    <property type="match status" value="1"/>
</dbReference>
<proteinExistence type="predicted"/>
<comment type="caution">
    <text evidence="3">The sequence shown here is derived from an EMBL/GenBank/DDBJ whole genome shotgun (WGS) entry which is preliminary data.</text>
</comment>
<feature type="compositionally biased region" description="Pro residues" evidence="1">
    <location>
        <begin position="157"/>
        <end position="169"/>
    </location>
</feature>
<feature type="region of interest" description="Disordered" evidence="1">
    <location>
        <begin position="607"/>
        <end position="627"/>
    </location>
</feature>
<reference evidence="3" key="2">
    <citation type="submission" date="2023-01" db="EMBL/GenBank/DDBJ databases">
        <title>Draft genome sequence of Paraferrimonas sedimenticola strain NBRC 101628.</title>
        <authorList>
            <person name="Sun Q."/>
            <person name="Mori K."/>
        </authorList>
    </citation>
    <scope>NUCLEOTIDE SEQUENCE</scope>
    <source>
        <strain evidence="3">NBRC 101628</strain>
    </source>
</reference>
<evidence type="ECO:0000256" key="2">
    <source>
        <dbReference type="SAM" id="Phobius"/>
    </source>
</evidence>
<keyword evidence="2" id="KW-0472">Membrane</keyword>